<keyword evidence="9" id="KW-1185">Reference proteome</keyword>
<comment type="similarity">
    <text evidence="1">Belongs to the FMO family.</text>
</comment>
<dbReference type="Pfam" id="PF00743">
    <property type="entry name" value="FMO-like"/>
    <property type="match status" value="1"/>
</dbReference>
<proteinExistence type="inferred from homology"/>
<dbReference type="SUPFAM" id="SSF51905">
    <property type="entry name" value="FAD/NAD(P)-binding domain"/>
    <property type="match status" value="2"/>
</dbReference>
<dbReference type="PANTHER" id="PTHR23023">
    <property type="entry name" value="DIMETHYLANILINE MONOOXYGENASE"/>
    <property type="match status" value="1"/>
</dbReference>
<evidence type="ECO:0000256" key="7">
    <source>
        <dbReference type="ARBA" id="ARBA00035159"/>
    </source>
</evidence>
<dbReference type="GO" id="GO:0004499">
    <property type="term" value="F:N,N-dimethylaniline monooxygenase activity"/>
    <property type="evidence" value="ECO:0007669"/>
    <property type="project" value="InterPro"/>
</dbReference>
<keyword evidence="5" id="KW-0560">Oxidoreductase</keyword>
<dbReference type="InterPro" id="IPR036188">
    <property type="entry name" value="FAD/NAD-bd_sf"/>
</dbReference>
<evidence type="ECO:0000256" key="6">
    <source>
        <dbReference type="ARBA" id="ARBA00034528"/>
    </source>
</evidence>
<dbReference type="InterPro" id="IPR050346">
    <property type="entry name" value="FMO-like"/>
</dbReference>
<dbReference type="PIRSF" id="PIRSF000332">
    <property type="entry name" value="FMO"/>
    <property type="match status" value="1"/>
</dbReference>
<dbReference type="RefSeq" id="WP_165046837.1">
    <property type="nucleotide sequence ID" value="NZ_JAALFE010000002.1"/>
</dbReference>
<dbReference type="EC" id="1.14.13.148" evidence="6"/>
<sequence length="503" mass="55312">MKIAIIGAGFAGLTTARHLRDFGHDVTVFEKVHDVGGVWSTTRLYPGVSTQNGKDTYCLSDFPMPKHYPEWPSGQQVQAYLNDYAETFGLKPLIRLSTPVTRATQGADGRWTVTFQPKGAAEQTDSFDFLTICNGIFSAPAIPDFPGAAEFRQAGGTICHSSEFLNEAEARGKHVVVIGYGKSSCDVAVGLVDAAASMTVVARELIWKMPKKLAGVLNYKYLFLTRMGEGLFPYIRLQGVEKFLHGAGRPVRNSMLGSVQSVITKQLKLKKLNALPRGSFERIARSTVSLVTDGFFGLVEKGRIAIKRDTAIAQLLVEGGRRYALLKSGEKIPADIVICGTGWRQEVPFLDPALQARIMDDRGNFRLYRCILPTGVRNLAFNGYNSSFFSPLSAEMGALWIAALLGDALNLPSDRDQLAATDARLRWMEARTEGKHARGTNIIPFSMHQIDELLGDMGLGIGAMQRFMEWQMPVKPGSYARVARELHRRLDRPQASLGKPALA</sequence>
<dbReference type="EMBL" id="JAALFE010000002">
    <property type="protein sequence ID" value="NGQ89728.1"/>
    <property type="molecule type" value="Genomic_DNA"/>
</dbReference>
<evidence type="ECO:0000256" key="5">
    <source>
        <dbReference type="ARBA" id="ARBA00023002"/>
    </source>
</evidence>
<name>A0A6M1TNP3_9RHOB</name>
<evidence type="ECO:0000256" key="2">
    <source>
        <dbReference type="ARBA" id="ARBA00022630"/>
    </source>
</evidence>
<dbReference type="InterPro" id="IPR020946">
    <property type="entry name" value="Flavin_mOase-like"/>
</dbReference>
<evidence type="ECO:0000256" key="3">
    <source>
        <dbReference type="ARBA" id="ARBA00022827"/>
    </source>
</evidence>
<keyword evidence="2" id="KW-0285">Flavoprotein</keyword>
<keyword evidence="3" id="KW-0274">FAD</keyword>
<accession>A0A6M1TNP3</accession>
<dbReference type="GO" id="GO:0050661">
    <property type="term" value="F:NADP binding"/>
    <property type="evidence" value="ECO:0007669"/>
    <property type="project" value="InterPro"/>
</dbReference>
<evidence type="ECO:0000313" key="8">
    <source>
        <dbReference type="EMBL" id="NGQ89728.1"/>
    </source>
</evidence>
<keyword evidence="4" id="KW-0521">NADP</keyword>
<evidence type="ECO:0000313" key="9">
    <source>
        <dbReference type="Proteomes" id="UP000474758"/>
    </source>
</evidence>
<dbReference type="GO" id="GO:0050660">
    <property type="term" value="F:flavin adenine dinucleotide binding"/>
    <property type="evidence" value="ECO:0007669"/>
    <property type="project" value="InterPro"/>
</dbReference>
<protein>
    <recommendedName>
        <fullName evidence="7">Trimethylamine monooxygenase</fullName>
        <ecNumber evidence="6">1.14.13.148</ecNumber>
    </recommendedName>
</protein>
<evidence type="ECO:0000256" key="4">
    <source>
        <dbReference type="ARBA" id="ARBA00022857"/>
    </source>
</evidence>
<dbReference type="GO" id="GO:0034899">
    <property type="term" value="F:trimethylamine monooxygenase activity"/>
    <property type="evidence" value="ECO:0007669"/>
    <property type="project" value="UniProtKB-EC"/>
</dbReference>
<comment type="caution">
    <text evidence="8">The sequence shown here is derived from an EMBL/GenBank/DDBJ whole genome shotgun (WGS) entry which is preliminary data.</text>
</comment>
<dbReference type="Proteomes" id="UP000474758">
    <property type="component" value="Unassembled WGS sequence"/>
</dbReference>
<reference evidence="8 9" key="1">
    <citation type="submission" date="2020-02" db="EMBL/GenBank/DDBJ databases">
        <title>Rhodobacter translucens sp. nov., a novel bacterium isolated from activated sludge.</title>
        <authorList>
            <person name="Liu J."/>
        </authorList>
    </citation>
    <scope>NUCLEOTIDE SEQUENCE [LARGE SCALE GENOMIC DNA]</scope>
    <source>
        <strain evidence="8 9">HX-7-19</strain>
    </source>
</reference>
<dbReference type="InterPro" id="IPR000960">
    <property type="entry name" value="Flavin_mOase"/>
</dbReference>
<organism evidence="8 9">
    <name type="scientific">Paragemmobacter kunshanensis</name>
    <dbReference type="NCBI Taxonomy" id="2583234"/>
    <lineage>
        <taxon>Bacteria</taxon>
        <taxon>Pseudomonadati</taxon>
        <taxon>Pseudomonadota</taxon>
        <taxon>Alphaproteobacteria</taxon>
        <taxon>Rhodobacterales</taxon>
        <taxon>Paracoccaceae</taxon>
        <taxon>Paragemmobacter</taxon>
    </lineage>
</organism>
<dbReference type="Gene3D" id="3.50.50.60">
    <property type="entry name" value="FAD/NAD(P)-binding domain"/>
    <property type="match status" value="1"/>
</dbReference>
<gene>
    <name evidence="8" type="ORF">G5V65_02380</name>
</gene>
<dbReference type="AlphaFoldDB" id="A0A6M1TNP3"/>
<dbReference type="PRINTS" id="PR00370">
    <property type="entry name" value="FMOXYGENASE"/>
</dbReference>
<evidence type="ECO:0000256" key="1">
    <source>
        <dbReference type="ARBA" id="ARBA00009183"/>
    </source>
</evidence>